<evidence type="ECO:0000256" key="2">
    <source>
        <dbReference type="SAM" id="MobiDB-lite"/>
    </source>
</evidence>
<dbReference type="Proteomes" id="UP000663889">
    <property type="component" value="Unassembled WGS sequence"/>
</dbReference>
<keyword evidence="1" id="KW-0175">Coiled coil</keyword>
<evidence type="ECO:0000313" key="4">
    <source>
        <dbReference type="Proteomes" id="UP000663889"/>
    </source>
</evidence>
<dbReference type="EMBL" id="CAJNOU010000783">
    <property type="protein sequence ID" value="CAF1087419.1"/>
    <property type="molecule type" value="Genomic_DNA"/>
</dbReference>
<gene>
    <name evidence="3" type="ORF">SEV965_LOCUS15179</name>
</gene>
<evidence type="ECO:0000313" key="3">
    <source>
        <dbReference type="EMBL" id="CAF1087419.1"/>
    </source>
</evidence>
<name>A0A814N6K7_9BILA</name>
<comment type="caution">
    <text evidence="3">The sequence shown here is derived from an EMBL/GenBank/DDBJ whole genome shotgun (WGS) entry which is preliminary data.</text>
</comment>
<evidence type="ECO:0000256" key="1">
    <source>
        <dbReference type="SAM" id="Coils"/>
    </source>
</evidence>
<feature type="compositionally biased region" description="Basic residues" evidence="2">
    <location>
        <begin position="756"/>
        <end position="768"/>
    </location>
</feature>
<accession>A0A814N6K7</accession>
<sequence>MTTTPNEFLQFAKEMGLGQIKSTSLTLSNNNNNNNNGCTLTGLSVLNNLCHLIEDIHKLKAENERLRAHLDLINQAENFLLKTEENNKLINQKQRKKIIHSTVSIDDGEGDLYEEKSSTLSPSNSLKIKQADLSTQSLTNRERQGVDLINNHEDLSSISGIIDHEQSKLIDNNLGVSNLTNWNRVRHALRFSLRRKPNLQMSPILIHTERTIPVINILNDNDNDHIQDNINEKKKKKSLINIDNQRILTGEDTDQDDECIEYNRVQHKRQLYKNYPINSSNNERQDISTSILFNHSSTLDDDTLLSRKQSRIAHYRRKLRSKFNTVKKQFSDPNPSSSAHPLTPHYRRKLRSKFNTVKKQFSDPNPSSSAHPLTRLHGSTFDDIGYGLNHALLTAKLAPAMTKSYQQKMREWQTMQKSNFLVNYRRQSITNKLELNNDSRKKSIISTINESSIEPKSLLIDKTNILSLSPILSSNQRSFLVNQWREIMSEEILLRHYNEYLQNKIQQLKQFEKDLKSLKTSIFCTNNNQDYLLKHRSLTNIEQYNNNNNSLKQNKQTNLSRRCHSFQSLITMPNSWILAVQSAAYSDILDGTSTKITEPMTIFNKKFFNQLNHFKEDRQHFEQDTIKDLQAMRNLTTNISHEENFNNKQSNQQQTRISLNRICLRKLSLISPNEIPQTIISNSMIPLQTTINKLDSSSHIDHLSTPTNSEPEQSSLLASSIGLNKRSKRSRFDFKKTLQRSKSICMTQFNSWLQRHRQQRHSSLPRRKSATDSKTTKEIISSACSTPKLLGSPRLARIHQRIFKQNLSSSSPLSPSLLETPQLIELPSLLLSSSSSSPPPPSQVFDDSDERFQKQEPQVRIYLPARTSSMIRHVRITEKNIMKDNNGKSSPILNRRNLSSAMKNNNNNN</sequence>
<protein>
    <submittedName>
        <fullName evidence="3">Uncharacterized protein</fullName>
    </submittedName>
</protein>
<feature type="region of interest" description="Disordered" evidence="2">
    <location>
        <begin position="756"/>
        <end position="780"/>
    </location>
</feature>
<dbReference type="AlphaFoldDB" id="A0A814N6K7"/>
<reference evidence="3" key="1">
    <citation type="submission" date="2021-02" db="EMBL/GenBank/DDBJ databases">
        <authorList>
            <person name="Nowell W R."/>
        </authorList>
    </citation>
    <scope>NUCLEOTIDE SEQUENCE</scope>
</reference>
<proteinExistence type="predicted"/>
<organism evidence="3 4">
    <name type="scientific">Rotaria sordida</name>
    <dbReference type="NCBI Taxonomy" id="392033"/>
    <lineage>
        <taxon>Eukaryota</taxon>
        <taxon>Metazoa</taxon>
        <taxon>Spiralia</taxon>
        <taxon>Gnathifera</taxon>
        <taxon>Rotifera</taxon>
        <taxon>Eurotatoria</taxon>
        <taxon>Bdelloidea</taxon>
        <taxon>Philodinida</taxon>
        <taxon>Philodinidae</taxon>
        <taxon>Rotaria</taxon>
    </lineage>
</organism>
<feature type="coiled-coil region" evidence="1">
    <location>
        <begin position="494"/>
        <end position="561"/>
    </location>
</feature>